<evidence type="ECO:0000256" key="4">
    <source>
        <dbReference type="ARBA" id="ARBA00022490"/>
    </source>
</evidence>
<comment type="function">
    <text evidence="7 10 11">Participates actively in the response to hyperosmotic and heat shock by preventing the aggregation of stress-denatured proteins, in association with DnaK and GrpE. It is the nucleotide exchange factor for DnaK and may function as a thermosensor. Unfolded proteins bind initially to DnaJ; upon interaction with the DnaJ-bound protein, DnaK hydrolyzes its bound ATP, resulting in the formation of a stable complex. GrpE releases ADP from DnaK; ATP binding to DnaK triggers the release of the substrate protein, thus completing the reaction cycle. Several rounds of ATP-dependent interactions between DnaJ, DnaK and GrpE are required for fully efficient folding.</text>
</comment>
<dbReference type="GO" id="GO:0005737">
    <property type="term" value="C:cytoplasm"/>
    <property type="evidence" value="ECO:0007669"/>
    <property type="project" value="UniProtKB-SubCell"/>
</dbReference>
<dbReference type="RefSeq" id="WP_132767147.1">
    <property type="nucleotide sequence ID" value="NZ_SMAB01000003.1"/>
</dbReference>
<dbReference type="InterPro" id="IPR009012">
    <property type="entry name" value="GrpE_head"/>
</dbReference>
<dbReference type="PROSITE" id="PS01071">
    <property type="entry name" value="GRPE"/>
    <property type="match status" value="1"/>
</dbReference>
<comment type="similarity">
    <text evidence="2 10 12">Belongs to the GrpE family.</text>
</comment>
<feature type="region of interest" description="Disordered" evidence="13">
    <location>
        <begin position="1"/>
        <end position="45"/>
    </location>
</feature>
<dbReference type="GO" id="GO:0051087">
    <property type="term" value="F:protein-folding chaperone binding"/>
    <property type="evidence" value="ECO:0007669"/>
    <property type="project" value="InterPro"/>
</dbReference>
<evidence type="ECO:0000256" key="9">
    <source>
        <dbReference type="ARBA" id="ARBA00076414"/>
    </source>
</evidence>
<accession>A0A4R3KK41</accession>
<keyword evidence="4 10" id="KW-0963">Cytoplasm</keyword>
<dbReference type="CDD" id="cd00446">
    <property type="entry name" value="GrpE"/>
    <property type="match status" value="1"/>
</dbReference>
<comment type="caution">
    <text evidence="14">The sequence shown here is derived from an EMBL/GenBank/DDBJ whole genome shotgun (WGS) entry which is preliminary data.</text>
</comment>
<dbReference type="PANTHER" id="PTHR21237">
    <property type="entry name" value="GRPE PROTEIN"/>
    <property type="match status" value="1"/>
</dbReference>
<dbReference type="SUPFAM" id="SSF58014">
    <property type="entry name" value="Coiled-coil domain of nucleotide exchange factor GrpE"/>
    <property type="match status" value="1"/>
</dbReference>
<dbReference type="FunFam" id="2.30.22.10:FF:000001">
    <property type="entry name" value="Protein GrpE"/>
    <property type="match status" value="1"/>
</dbReference>
<comment type="subunit">
    <text evidence="3 10">Homodimer.</text>
</comment>
<dbReference type="PRINTS" id="PR00773">
    <property type="entry name" value="GRPEPROTEIN"/>
</dbReference>
<feature type="compositionally biased region" description="Basic and acidic residues" evidence="13">
    <location>
        <begin position="19"/>
        <end position="39"/>
    </location>
</feature>
<reference evidence="14 15" key="1">
    <citation type="submission" date="2019-03" db="EMBL/GenBank/DDBJ databases">
        <title>Genomic Encyclopedia of Type Strains, Phase IV (KMG-IV): sequencing the most valuable type-strain genomes for metagenomic binning, comparative biology and taxonomic classification.</title>
        <authorList>
            <person name="Goeker M."/>
        </authorList>
    </citation>
    <scope>NUCLEOTIDE SEQUENCE [LARGE SCALE GENOMIC DNA]</scope>
    <source>
        <strain evidence="14 15">DSM 23802</strain>
    </source>
</reference>
<dbReference type="Gene3D" id="2.30.22.10">
    <property type="entry name" value="Head domain of nucleotide exchange factor GrpE"/>
    <property type="match status" value="1"/>
</dbReference>
<evidence type="ECO:0000313" key="14">
    <source>
        <dbReference type="EMBL" id="TCS83745.1"/>
    </source>
</evidence>
<evidence type="ECO:0000256" key="3">
    <source>
        <dbReference type="ARBA" id="ARBA00011738"/>
    </source>
</evidence>
<organism evidence="14 15">
    <name type="scientific">Tepidibacillus fermentans</name>
    <dbReference type="NCBI Taxonomy" id="1281767"/>
    <lineage>
        <taxon>Bacteria</taxon>
        <taxon>Bacillati</taxon>
        <taxon>Bacillota</taxon>
        <taxon>Bacilli</taxon>
        <taxon>Bacillales</taxon>
        <taxon>Bacillaceae</taxon>
        <taxon>Tepidibacillus</taxon>
    </lineage>
</organism>
<dbReference type="NCBIfam" id="NF010738">
    <property type="entry name" value="PRK14140.1"/>
    <property type="match status" value="1"/>
</dbReference>
<dbReference type="Pfam" id="PF01025">
    <property type="entry name" value="GrpE"/>
    <property type="match status" value="1"/>
</dbReference>
<keyword evidence="15" id="KW-1185">Reference proteome</keyword>
<evidence type="ECO:0000313" key="15">
    <source>
        <dbReference type="Proteomes" id="UP000295788"/>
    </source>
</evidence>
<dbReference type="Gene3D" id="3.90.20.20">
    <property type="match status" value="1"/>
</dbReference>
<dbReference type="HAMAP" id="MF_01151">
    <property type="entry name" value="GrpE"/>
    <property type="match status" value="1"/>
</dbReference>
<name>A0A4R3KK41_9BACI</name>
<evidence type="ECO:0000256" key="11">
    <source>
        <dbReference type="RuleBase" id="RU000639"/>
    </source>
</evidence>
<evidence type="ECO:0000256" key="7">
    <source>
        <dbReference type="ARBA" id="ARBA00053401"/>
    </source>
</evidence>
<dbReference type="GO" id="GO:0000774">
    <property type="term" value="F:adenyl-nucleotide exchange factor activity"/>
    <property type="evidence" value="ECO:0007669"/>
    <property type="project" value="InterPro"/>
</dbReference>
<dbReference type="Proteomes" id="UP000295788">
    <property type="component" value="Unassembled WGS sequence"/>
</dbReference>
<evidence type="ECO:0000256" key="8">
    <source>
        <dbReference type="ARBA" id="ARBA00072274"/>
    </source>
</evidence>
<evidence type="ECO:0000256" key="2">
    <source>
        <dbReference type="ARBA" id="ARBA00009054"/>
    </source>
</evidence>
<dbReference type="EMBL" id="SMAB01000003">
    <property type="protein sequence ID" value="TCS83745.1"/>
    <property type="molecule type" value="Genomic_DNA"/>
</dbReference>
<evidence type="ECO:0000256" key="5">
    <source>
        <dbReference type="ARBA" id="ARBA00023016"/>
    </source>
</evidence>
<dbReference type="PANTHER" id="PTHR21237:SF23">
    <property type="entry name" value="GRPE PROTEIN HOMOLOG, MITOCHONDRIAL"/>
    <property type="match status" value="1"/>
</dbReference>
<evidence type="ECO:0000256" key="6">
    <source>
        <dbReference type="ARBA" id="ARBA00023186"/>
    </source>
</evidence>
<keyword evidence="5 10" id="KW-0346">Stress response</keyword>
<comment type="subcellular location">
    <subcellularLocation>
        <location evidence="1 10">Cytoplasm</location>
    </subcellularLocation>
</comment>
<proteinExistence type="inferred from homology"/>
<dbReference type="GO" id="GO:0051082">
    <property type="term" value="F:unfolded protein binding"/>
    <property type="evidence" value="ECO:0007669"/>
    <property type="project" value="TreeGrafter"/>
</dbReference>
<dbReference type="GO" id="GO:0006457">
    <property type="term" value="P:protein folding"/>
    <property type="evidence" value="ECO:0007669"/>
    <property type="project" value="InterPro"/>
</dbReference>
<dbReference type="AlphaFoldDB" id="A0A4R3KK41"/>
<dbReference type="InterPro" id="IPR013805">
    <property type="entry name" value="GrpE_CC"/>
</dbReference>
<keyword evidence="6 10" id="KW-0143">Chaperone</keyword>
<protein>
    <recommendedName>
        <fullName evidence="8 10">Protein GrpE</fullName>
    </recommendedName>
    <alternativeName>
        <fullName evidence="9 10">HSP-70 cofactor</fullName>
    </alternativeName>
</protein>
<evidence type="ECO:0000256" key="10">
    <source>
        <dbReference type="HAMAP-Rule" id="MF_01151"/>
    </source>
</evidence>
<evidence type="ECO:0000256" key="13">
    <source>
        <dbReference type="SAM" id="MobiDB-lite"/>
    </source>
</evidence>
<sequence length="191" mass="22056">MTEKTKDQSTVMSEEMEKEETKKNESVDADKEETQKEIIEQTDDEVNTLKQTIDELQNKLLRVHADFDNFRKRTRLEKEETAKYAAARLVEALLPAYDNLQRAVSSSKETQNFESLVQGIEMVYRQIEQVLNQEGLQPIEAVGQPFNPELHQAVMQVQTDEYESGVVVEELQKGYKFKDKVLRPSMVKVNA</sequence>
<gene>
    <name evidence="10" type="primary">grpE</name>
    <name evidence="14" type="ORF">EDD72_10368</name>
</gene>
<dbReference type="OrthoDB" id="9812586at2"/>
<dbReference type="GO" id="GO:0042803">
    <property type="term" value="F:protein homodimerization activity"/>
    <property type="evidence" value="ECO:0007669"/>
    <property type="project" value="InterPro"/>
</dbReference>
<evidence type="ECO:0000256" key="1">
    <source>
        <dbReference type="ARBA" id="ARBA00004496"/>
    </source>
</evidence>
<dbReference type="InterPro" id="IPR000740">
    <property type="entry name" value="GrpE"/>
</dbReference>
<dbReference type="SUPFAM" id="SSF51064">
    <property type="entry name" value="Head domain of nucleotide exchange factor GrpE"/>
    <property type="match status" value="1"/>
</dbReference>
<evidence type="ECO:0000256" key="12">
    <source>
        <dbReference type="RuleBase" id="RU004478"/>
    </source>
</evidence>